<dbReference type="Gene3D" id="2.30.30.790">
    <property type="match status" value="1"/>
</dbReference>
<evidence type="ECO:0000256" key="2">
    <source>
        <dbReference type="ARBA" id="ARBA00022980"/>
    </source>
</evidence>
<evidence type="ECO:0000313" key="9">
    <source>
        <dbReference type="Proteomes" id="UP000214646"/>
    </source>
</evidence>
<reference evidence="9" key="1">
    <citation type="submission" date="2017-06" db="EMBL/GenBank/DDBJ databases">
        <title>Genome analysis of Fimbriiglobus ruber SP5, the first member of the order Planctomycetales with confirmed chitinolytic capability.</title>
        <authorList>
            <person name="Ravin N.V."/>
            <person name="Rakitin A.L."/>
            <person name="Ivanova A.A."/>
            <person name="Beletsky A.V."/>
            <person name="Kulichevskaya I.S."/>
            <person name="Mardanov A.V."/>
            <person name="Dedysh S.N."/>
        </authorList>
    </citation>
    <scope>NUCLEOTIDE SEQUENCE [LARGE SCALE GENOMIC DNA]</scope>
    <source>
        <strain evidence="9">SP5</strain>
    </source>
</reference>
<proteinExistence type="inferred from homology"/>
<dbReference type="GO" id="GO:0003735">
    <property type="term" value="F:structural constituent of ribosome"/>
    <property type="evidence" value="ECO:0007669"/>
    <property type="project" value="InterPro"/>
</dbReference>
<dbReference type="SUPFAM" id="SSF50104">
    <property type="entry name" value="Translation proteins SH3-like domain"/>
    <property type="match status" value="1"/>
</dbReference>
<evidence type="ECO:0000256" key="1">
    <source>
        <dbReference type="ARBA" id="ARBA00005781"/>
    </source>
</evidence>
<accession>A0A225DXY2</accession>
<protein>
    <recommendedName>
        <fullName evidence="4 5">Large ribosomal subunit protein bL19</fullName>
    </recommendedName>
</protein>
<gene>
    <name evidence="5" type="primary">rplS</name>
    <name evidence="8" type="ORF">FRUB_02366</name>
</gene>
<dbReference type="PRINTS" id="PR00061">
    <property type="entry name" value="RIBOSOMALL19"/>
</dbReference>
<dbReference type="InterPro" id="IPR038657">
    <property type="entry name" value="Ribosomal_bL19_sf"/>
</dbReference>
<sequence length="164" mass="18032">MQNKFIDSVEATHVRSDIPEFEVGDAIIIHQKLLDGQKERVQMFEGDVIARSGYGIREMVTMRRLVQGEGVERIFPIHSPRIAKIEVKKAGKVRRAKLFYLRDRVGKATKIKSDVKRQIKIDSAAKAAVAAAAEAAAAAHKAAETGGESKRAAKRKAKAEAAKK</sequence>
<evidence type="ECO:0000256" key="4">
    <source>
        <dbReference type="ARBA" id="ARBA00035171"/>
    </source>
</evidence>
<evidence type="ECO:0000256" key="3">
    <source>
        <dbReference type="ARBA" id="ARBA00023274"/>
    </source>
</evidence>
<feature type="region of interest" description="Disordered" evidence="7">
    <location>
        <begin position="141"/>
        <end position="164"/>
    </location>
</feature>
<evidence type="ECO:0000256" key="7">
    <source>
        <dbReference type="SAM" id="MobiDB-lite"/>
    </source>
</evidence>
<evidence type="ECO:0000313" key="8">
    <source>
        <dbReference type="EMBL" id="OWK44434.1"/>
    </source>
</evidence>
<dbReference type="InterPro" id="IPR001857">
    <property type="entry name" value="Ribosomal_bL19"/>
</dbReference>
<comment type="caution">
    <text evidence="8">The sequence shown here is derived from an EMBL/GenBank/DDBJ whole genome shotgun (WGS) entry which is preliminary data.</text>
</comment>
<dbReference type="AlphaFoldDB" id="A0A225DXY2"/>
<dbReference type="OrthoDB" id="9803541at2"/>
<dbReference type="GO" id="GO:0022625">
    <property type="term" value="C:cytosolic large ribosomal subunit"/>
    <property type="evidence" value="ECO:0007669"/>
    <property type="project" value="TreeGrafter"/>
</dbReference>
<keyword evidence="2 5" id="KW-0689">Ribosomal protein</keyword>
<keyword evidence="3 5" id="KW-0687">Ribonucleoprotein</keyword>
<dbReference type="InterPro" id="IPR018257">
    <property type="entry name" value="Ribosomal_bL19_CS"/>
</dbReference>
<dbReference type="EMBL" id="NIDE01000003">
    <property type="protein sequence ID" value="OWK44434.1"/>
    <property type="molecule type" value="Genomic_DNA"/>
</dbReference>
<dbReference type="PANTHER" id="PTHR15680">
    <property type="entry name" value="RIBOSOMAL PROTEIN L19"/>
    <property type="match status" value="1"/>
</dbReference>
<comment type="similarity">
    <text evidence="1 5 6">Belongs to the bacterial ribosomal protein bL19 family.</text>
</comment>
<dbReference type="GO" id="GO:0006412">
    <property type="term" value="P:translation"/>
    <property type="evidence" value="ECO:0007669"/>
    <property type="project" value="UniProtKB-UniRule"/>
</dbReference>
<feature type="compositionally biased region" description="Basic and acidic residues" evidence="7">
    <location>
        <begin position="141"/>
        <end position="151"/>
    </location>
</feature>
<dbReference type="PROSITE" id="PS01015">
    <property type="entry name" value="RIBOSOMAL_L19"/>
    <property type="match status" value="1"/>
</dbReference>
<organism evidence="8 9">
    <name type="scientific">Fimbriiglobus ruber</name>
    <dbReference type="NCBI Taxonomy" id="1908690"/>
    <lineage>
        <taxon>Bacteria</taxon>
        <taxon>Pseudomonadati</taxon>
        <taxon>Planctomycetota</taxon>
        <taxon>Planctomycetia</taxon>
        <taxon>Gemmatales</taxon>
        <taxon>Gemmataceae</taxon>
        <taxon>Fimbriiglobus</taxon>
    </lineage>
</organism>
<name>A0A225DXY2_9BACT</name>
<dbReference type="PANTHER" id="PTHR15680:SF9">
    <property type="entry name" value="LARGE RIBOSOMAL SUBUNIT PROTEIN BL19M"/>
    <property type="match status" value="1"/>
</dbReference>
<dbReference type="InterPro" id="IPR008991">
    <property type="entry name" value="Translation_prot_SH3-like_sf"/>
</dbReference>
<keyword evidence="9" id="KW-1185">Reference proteome</keyword>
<comment type="function">
    <text evidence="5 6">This protein is located at the 30S-50S ribosomal subunit interface and may play a role in the structure and function of the aminoacyl-tRNA binding site.</text>
</comment>
<dbReference type="HAMAP" id="MF_00402">
    <property type="entry name" value="Ribosomal_bL19"/>
    <property type="match status" value="1"/>
</dbReference>
<dbReference type="Proteomes" id="UP000214646">
    <property type="component" value="Unassembled WGS sequence"/>
</dbReference>
<dbReference type="Pfam" id="PF01245">
    <property type="entry name" value="Ribosomal_L19"/>
    <property type="match status" value="1"/>
</dbReference>
<evidence type="ECO:0000256" key="6">
    <source>
        <dbReference type="RuleBase" id="RU000559"/>
    </source>
</evidence>
<dbReference type="NCBIfam" id="TIGR01024">
    <property type="entry name" value="rplS_bact"/>
    <property type="match status" value="1"/>
</dbReference>
<evidence type="ECO:0000256" key="5">
    <source>
        <dbReference type="HAMAP-Rule" id="MF_00402"/>
    </source>
</evidence>